<sequence>MLLHDSVSVSAVRRTTDGYLVAEARVARTGIQDYLGSEVGKPEMPIVRLYRPPEAVFAEDAMRSYAYRPMTNGHHGDVNAANWKELAVGQTGAEVLRDGEFVRVPMVVMDAAAIRDVEGGRRELSMGLEAIVVFEDGVTPQGEPYDARVESMRMNHLALVDRARGGEQLRIGDQRSPGANIPAHPNDNGGHPMADSLRTVIVDGLSVQTTDQGAQAIEKLTKQLADAGVNVKTLTDAHTAAIAGKDRELATKDNEIEKLKGQLLSDAQIDARVLARGDLIGKAKSIADADYSGKSDDEIRKAAVVAKLGDAAVAGKSADYITARFDILVEDSSDPVRQHLKTQDGQFQNPNDNGQAAYEARLGDAWKGGAK</sequence>
<keyword evidence="1" id="KW-0175">Coiled coil</keyword>
<evidence type="ECO:0000313" key="3">
    <source>
        <dbReference type="Proteomes" id="UP000256988"/>
    </source>
</evidence>
<comment type="caution">
    <text evidence="2">The sequence shown here is derived from an EMBL/GenBank/DDBJ whole genome shotgun (WGS) entry which is preliminary data.</text>
</comment>
<dbReference type="RefSeq" id="WP_115945622.1">
    <property type="nucleotide sequence ID" value="NZ_QRDL01000002.1"/>
</dbReference>
<protein>
    <recommendedName>
        <fullName evidence="4">DUF2213 domain-containing protein</fullName>
    </recommendedName>
</protein>
<proteinExistence type="predicted"/>
<dbReference type="Proteomes" id="UP000256988">
    <property type="component" value="Unassembled WGS sequence"/>
</dbReference>
<reference evidence="2 3" key="1">
    <citation type="submission" date="2018-07" db="EMBL/GenBank/DDBJ databases">
        <title>Genome sequencing of rice bacterial endophytes.</title>
        <authorList>
            <person name="Venturi V."/>
        </authorList>
    </citation>
    <scope>NUCLEOTIDE SEQUENCE [LARGE SCALE GENOMIC DNA]</scope>
    <source>
        <strain evidence="2 3">AG1002</strain>
    </source>
</reference>
<evidence type="ECO:0000313" key="2">
    <source>
        <dbReference type="EMBL" id="RED06980.1"/>
    </source>
</evidence>
<feature type="coiled-coil region" evidence="1">
    <location>
        <begin position="217"/>
        <end position="262"/>
    </location>
</feature>
<evidence type="ECO:0000256" key="1">
    <source>
        <dbReference type="SAM" id="Coils"/>
    </source>
</evidence>
<dbReference type="InterPro" id="IPR016913">
    <property type="entry name" value="UCP029215"/>
</dbReference>
<gene>
    <name evidence="2" type="ORF">DFO60_1486</name>
</gene>
<organism evidence="2 3">
    <name type="scientific">Ectopseudomonas oleovorans</name>
    <name type="common">Pseudomonas oleovorans</name>
    <dbReference type="NCBI Taxonomy" id="301"/>
    <lineage>
        <taxon>Bacteria</taxon>
        <taxon>Pseudomonadati</taxon>
        <taxon>Pseudomonadota</taxon>
        <taxon>Gammaproteobacteria</taxon>
        <taxon>Pseudomonadales</taxon>
        <taxon>Pseudomonadaceae</taxon>
        <taxon>Ectopseudomonas</taxon>
    </lineage>
</organism>
<dbReference type="PIRSF" id="PIRSF029215">
    <property type="entry name" value="UCP029215"/>
    <property type="match status" value="1"/>
</dbReference>
<dbReference type="EMBL" id="QRDL01000002">
    <property type="protein sequence ID" value="RED06980.1"/>
    <property type="molecule type" value="Genomic_DNA"/>
</dbReference>
<accession>A0A3D9EXF9</accession>
<name>A0A3D9EXF9_ECTOL</name>
<evidence type="ECO:0008006" key="4">
    <source>
        <dbReference type="Google" id="ProtNLM"/>
    </source>
</evidence>
<dbReference type="Pfam" id="PF09979">
    <property type="entry name" value="DUF2213"/>
    <property type="match status" value="1"/>
</dbReference>
<dbReference type="AlphaFoldDB" id="A0A3D9EXF9"/>